<proteinExistence type="predicted"/>
<dbReference type="InterPro" id="IPR012480">
    <property type="entry name" value="Hepar_II_III_C"/>
</dbReference>
<dbReference type="Gene3D" id="2.70.98.70">
    <property type="match status" value="1"/>
</dbReference>
<protein>
    <submittedName>
        <fullName evidence="4">Putative heparinase superfamily protein</fullName>
    </submittedName>
</protein>
<comment type="caution">
    <text evidence="4">The sequence shown here is derived from an EMBL/GenBank/DDBJ whole genome shotgun (WGS) entry which is preliminary data.</text>
</comment>
<evidence type="ECO:0000256" key="2">
    <source>
        <dbReference type="SAM" id="MobiDB-lite"/>
    </source>
</evidence>
<evidence type="ECO:0000259" key="3">
    <source>
        <dbReference type="Pfam" id="PF07940"/>
    </source>
</evidence>
<gene>
    <name evidence="4" type="ORF">IQ24_02387</name>
</gene>
<dbReference type="Pfam" id="PF07940">
    <property type="entry name" value="Hepar_II_III_C"/>
    <property type="match status" value="1"/>
</dbReference>
<feature type="region of interest" description="Disordered" evidence="2">
    <location>
        <begin position="1"/>
        <end position="30"/>
    </location>
</feature>
<name>A0A562NNB7_9RHOB</name>
<dbReference type="RefSeq" id="WP_242008122.1">
    <property type="nucleotide sequence ID" value="NZ_VLKU01000007.1"/>
</dbReference>
<sequence length="555" mass="59864">MSDHPMTDQPSTQTGRFLHRPEPKAIGHAGRGHQIIEGDLRLGGTLLQGDPFAADTPPSVQAELHGFGWLDDLAAVATPRARAVAQDRVLDWCRRNRQPRPETPQWAPDITGRRLLRWVFHAGMILPGLDREASAPFFTSLAMQIGHLQECWFASPDGLPRLETLVGLAIAVMSLEGQADLVQPVLITLAEEVDAMGLATLAEMRSPESLLEAMALLVWTQEVADQAGITPPDDLRQMIATIAPVLRALRHADGALPSFHGGGRGAAGRLDHCLRAADGPALPQVGLAMGFAHMARGRTTLILDAASPPGGLASVRAHASTLGFELTVHRQPLIVNCGPGDGFGPLWARASRATPCHSALCLAGLSSARLNRARLEGEPDILAERPTRVWAGDCDSLGNLLPADFGQAHSHEEAHLLAGHDGWLDSHGLTHVRELWLDPDGTTLRGEDSLAALDEAAQEQLETMRPQSGLGFEIRFHLHPDIRTRTVPGGVRLTLPSGEEWQFGHDGLCSLRLDPSCLLDRAMPEPRPSRQIVLSGHLHGRAIQIGWTLARCGAR</sequence>
<organism evidence="4 5">
    <name type="scientific">Paracoccus sulfuroxidans</name>
    <dbReference type="NCBI Taxonomy" id="384678"/>
    <lineage>
        <taxon>Bacteria</taxon>
        <taxon>Pseudomonadati</taxon>
        <taxon>Pseudomonadota</taxon>
        <taxon>Alphaproteobacteria</taxon>
        <taxon>Rhodobacterales</taxon>
        <taxon>Paracoccaceae</taxon>
        <taxon>Paracoccus</taxon>
    </lineage>
</organism>
<dbReference type="GO" id="GO:0030313">
    <property type="term" value="C:cell envelope"/>
    <property type="evidence" value="ECO:0007669"/>
    <property type="project" value="UniProtKB-SubCell"/>
</dbReference>
<accession>A0A562NNB7</accession>
<dbReference type="AlphaFoldDB" id="A0A562NNB7"/>
<reference evidence="4 5" key="1">
    <citation type="journal article" date="2015" name="Stand. Genomic Sci.">
        <title>Genomic Encyclopedia of Bacterial and Archaeal Type Strains, Phase III: the genomes of soil and plant-associated and newly described type strains.</title>
        <authorList>
            <person name="Whitman W.B."/>
            <person name="Woyke T."/>
            <person name="Klenk H.P."/>
            <person name="Zhou Y."/>
            <person name="Lilburn T.G."/>
            <person name="Beck B.J."/>
            <person name="De Vos P."/>
            <person name="Vandamme P."/>
            <person name="Eisen J.A."/>
            <person name="Garrity G."/>
            <person name="Hugenholtz P."/>
            <person name="Kyrpides N.C."/>
        </authorList>
    </citation>
    <scope>NUCLEOTIDE SEQUENCE [LARGE SCALE GENOMIC DNA]</scope>
    <source>
        <strain evidence="4 5">CGMCC 1.5364</strain>
    </source>
</reference>
<dbReference type="InterPro" id="IPR008929">
    <property type="entry name" value="Chondroitin_lyas"/>
</dbReference>
<evidence type="ECO:0000256" key="1">
    <source>
        <dbReference type="ARBA" id="ARBA00004196"/>
    </source>
</evidence>
<dbReference type="GO" id="GO:0016829">
    <property type="term" value="F:lyase activity"/>
    <property type="evidence" value="ECO:0007669"/>
    <property type="project" value="InterPro"/>
</dbReference>
<evidence type="ECO:0000313" key="4">
    <source>
        <dbReference type="EMBL" id="TWI33246.1"/>
    </source>
</evidence>
<dbReference type="EMBL" id="VLKU01000007">
    <property type="protein sequence ID" value="TWI33246.1"/>
    <property type="molecule type" value="Genomic_DNA"/>
</dbReference>
<dbReference type="Proteomes" id="UP000316225">
    <property type="component" value="Unassembled WGS sequence"/>
</dbReference>
<evidence type="ECO:0000313" key="5">
    <source>
        <dbReference type="Proteomes" id="UP000316225"/>
    </source>
</evidence>
<feature type="domain" description="Heparinase II/III-like C-terminal" evidence="3">
    <location>
        <begin position="285"/>
        <end position="548"/>
    </location>
</feature>
<comment type="subcellular location">
    <subcellularLocation>
        <location evidence="1">Cell envelope</location>
    </subcellularLocation>
</comment>
<keyword evidence="5" id="KW-1185">Reference proteome</keyword>
<dbReference type="Gene3D" id="1.50.10.100">
    <property type="entry name" value="Chondroitin AC/alginate lyase"/>
    <property type="match status" value="1"/>
</dbReference>